<feature type="transmembrane region" description="Helical" evidence="2">
    <location>
        <begin position="190"/>
        <end position="215"/>
    </location>
</feature>
<feature type="compositionally biased region" description="Acidic residues" evidence="1">
    <location>
        <begin position="73"/>
        <end position="89"/>
    </location>
</feature>
<organism evidence="3 4">
    <name type="scientific">Meripilus lineatus</name>
    <dbReference type="NCBI Taxonomy" id="2056292"/>
    <lineage>
        <taxon>Eukaryota</taxon>
        <taxon>Fungi</taxon>
        <taxon>Dikarya</taxon>
        <taxon>Basidiomycota</taxon>
        <taxon>Agaricomycotina</taxon>
        <taxon>Agaricomycetes</taxon>
        <taxon>Polyporales</taxon>
        <taxon>Meripilaceae</taxon>
        <taxon>Meripilus</taxon>
    </lineage>
</organism>
<reference evidence="3" key="1">
    <citation type="submission" date="2022-07" db="EMBL/GenBank/DDBJ databases">
        <title>Genome Sequence of Physisporinus lineatus.</title>
        <authorList>
            <person name="Buettner E."/>
        </authorList>
    </citation>
    <scope>NUCLEOTIDE SEQUENCE</scope>
    <source>
        <strain evidence="3">VT162</strain>
    </source>
</reference>
<sequence length="470" mass="52326">MSIRRVVQVTASAPWSKRPQHIDEDDEVRRPLLKLSSTSSSNPQLYGSTERYTQSPEGFRRDGGLGRVPEEGQSAEETPEPEPDSDSAEGITADEVEWALEEQGLYGGSYRRKVLLYTFAPLSTLLVFLGFALLPNLFWVEDPRPLPHPPYFPFPISELLVSISLWSLAHLVRLPLYTFTSWLLPRYPPFLVAAIFNLIYALLSNVLRVSAFAILRIRHQMDHVFPTCRDFAFQRVWWLALGFTAFEAVTGIAQDYAQIALYKDVMIPEENITDMVNQENGSGSTSRRGLVSTADEIHALNSRADGLMSPSLLSRVASNASVDPSHPNISRELSEELEREVDRDIEQLVRMKEREEVEEVYGIPVIRIPVFVLCLQRIDSIVVTVGATLILSACYLRSNISVPTPPLPPLSSNRPIAIAFPLICLLNILSALMYTPTILPKVGIHTAAYIGVVVGLGVLFTGLGLWDALS</sequence>
<dbReference type="Proteomes" id="UP001212997">
    <property type="component" value="Unassembled WGS sequence"/>
</dbReference>
<feature type="transmembrane region" description="Helical" evidence="2">
    <location>
        <begin position="114"/>
        <end position="139"/>
    </location>
</feature>
<dbReference type="AlphaFoldDB" id="A0AAD5YP05"/>
<keyword evidence="2" id="KW-1133">Transmembrane helix</keyword>
<dbReference type="EMBL" id="JANAWD010000005">
    <property type="protein sequence ID" value="KAJ3491901.1"/>
    <property type="molecule type" value="Genomic_DNA"/>
</dbReference>
<accession>A0AAD5YP05</accession>
<name>A0AAD5YP05_9APHY</name>
<feature type="compositionally biased region" description="Basic and acidic residues" evidence="1">
    <location>
        <begin position="58"/>
        <end position="70"/>
    </location>
</feature>
<feature type="region of interest" description="Disordered" evidence="1">
    <location>
        <begin position="1"/>
        <end position="89"/>
    </location>
</feature>
<evidence type="ECO:0000313" key="3">
    <source>
        <dbReference type="EMBL" id="KAJ3491901.1"/>
    </source>
</evidence>
<feature type="compositionally biased region" description="Polar residues" evidence="1">
    <location>
        <begin position="35"/>
        <end position="56"/>
    </location>
</feature>
<evidence type="ECO:0000256" key="1">
    <source>
        <dbReference type="SAM" id="MobiDB-lite"/>
    </source>
</evidence>
<proteinExistence type="predicted"/>
<feature type="transmembrane region" description="Helical" evidence="2">
    <location>
        <begin position="378"/>
        <end position="396"/>
    </location>
</feature>
<evidence type="ECO:0000256" key="2">
    <source>
        <dbReference type="SAM" id="Phobius"/>
    </source>
</evidence>
<evidence type="ECO:0000313" key="4">
    <source>
        <dbReference type="Proteomes" id="UP001212997"/>
    </source>
</evidence>
<keyword evidence="4" id="KW-1185">Reference proteome</keyword>
<feature type="transmembrane region" description="Helical" evidence="2">
    <location>
        <begin position="447"/>
        <end position="466"/>
    </location>
</feature>
<keyword evidence="2" id="KW-0812">Transmembrane</keyword>
<comment type="caution">
    <text evidence="3">The sequence shown here is derived from an EMBL/GenBank/DDBJ whole genome shotgun (WGS) entry which is preliminary data.</text>
</comment>
<keyword evidence="2" id="KW-0472">Membrane</keyword>
<gene>
    <name evidence="3" type="ORF">NLI96_g363</name>
</gene>
<protein>
    <submittedName>
        <fullName evidence="3">Uncharacterized protein</fullName>
    </submittedName>
</protein>
<feature type="transmembrane region" description="Helical" evidence="2">
    <location>
        <begin position="416"/>
        <end position="435"/>
    </location>
</feature>